<evidence type="ECO:0000256" key="1">
    <source>
        <dbReference type="ARBA" id="ARBA00004123"/>
    </source>
</evidence>
<feature type="domain" description="SPOC" evidence="7">
    <location>
        <begin position="131"/>
        <end position="295"/>
    </location>
</feature>
<organism evidence="8">
    <name type="scientific">Schizaphis graminum</name>
    <name type="common">Green bug aphid</name>
    <dbReference type="NCBI Taxonomy" id="13262"/>
    <lineage>
        <taxon>Eukaryota</taxon>
        <taxon>Metazoa</taxon>
        <taxon>Ecdysozoa</taxon>
        <taxon>Arthropoda</taxon>
        <taxon>Hexapoda</taxon>
        <taxon>Insecta</taxon>
        <taxon>Pterygota</taxon>
        <taxon>Neoptera</taxon>
        <taxon>Paraneoptera</taxon>
        <taxon>Hemiptera</taxon>
        <taxon>Sternorrhyncha</taxon>
        <taxon>Aphidomorpha</taxon>
        <taxon>Aphidoidea</taxon>
        <taxon>Aphididae</taxon>
        <taxon>Aphidini</taxon>
        <taxon>Schizaphis</taxon>
    </lineage>
</organism>
<reference evidence="8" key="1">
    <citation type="submission" date="2018-04" db="EMBL/GenBank/DDBJ databases">
        <title>Transcriptome of Schizaphis graminum biotype I.</title>
        <authorList>
            <person name="Scully E.D."/>
            <person name="Geib S.M."/>
            <person name="Palmer N.A."/>
            <person name="Koch K."/>
            <person name="Bradshaw J."/>
            <person name="Heng-Moss T."/>
            <person name="Sarath G."/>
        </authorList>
    </citation>
    <scope>NUCLEOTIDE SEQUENCE</scope>
</reference>
<dbReference type="InterPro" id="IPR012921">
    <property type="entry name" value="SPOC_C"/>
</dbReference>
<evidence type="ECO:0000256" key="3">
    <source>
        <dbReference type="ARBA" id="ARBA00023015"/>
    </source>
</evidence>
<proteinExistence type="predicted"/>
<keyword evidence="4" id="KW-0175">Coiled coil</keyword>
<dbReference type="Gene3D" id="2.40.290.10">
    <property type="match status" value="1"/>
</dbReference>
<keyword evidence="3" id="KW-0805">Transcription regulation</keyword>
<dbReference type="CDD" id="cd21543">
    <property type="entry name" value="SPOC_SHARP"/>
    <property type="match status" value="1"/>
</dbReference>
<comment type="subcellular location">
    <subcellularLocation>
        <location evidence="1">Nucleus</location>
    </subcellularLocation>
</comment>
<evidence type="ECO:0000256" key="5">
    <source>
        <dbReference type="ARBA" id="ARBA00023163"/>
    </source>
</evidence>
<dbReference type="AlphaFoldDB" id="A0A2S2PL23"/>
<accession>A0A2S2PL23</accession>
<dbReference type="InterPro" id="IPR010912">
    <property type="entry name" value="SPOC_met"/>
</dbReference>
<protein>
    <submittedName>
        <fullName evidence="8">Split ends protein</fullName>
    </submittedName>
</protein>
<name>A0A2S2PL23_SCHGA</name>
<sequence length="295" mass="33164">MENSRCIVMRSPSPLVMSGQPMSFEAGIDSAPMNMVPAHHFLHPQLIYPHYIRDSMGAFIPPRNMKVVPEIEENIPPLELRKRLPDECITDRLQHNIGGTQQYINVQQLAHPIGSLPYGQVVPINYGYRPINSILKNYPIYWQGTLALKNDKALVEMHYLFGNAAVAEHSLQRNIDGELKLSQRMRLEQTQLDGVSRKMQIEDECCVLIAVPIGMSEEEWNQQSCTLHNGFITYLQQKQAAGIINITAPGSTQNAYIVHMFPPCDYINSVLATVHPAMVKQIASMAHLIIVIATV</sequence>
<evidence type="ECO:0000256" key="2">
    <source>
        <dbReference type="ARBA" id="ARBA00022884"/>
    </source>
</evidence>
<dbReference type="FunFam" id="2.40.290.10:FF:000002">
    <property type="entry name" value="Spen family transcriptional repressor"/>
    <property type="match status" value="1"/>
</dbReference>
<dbReference type="SUPFAM" id="SSF100939">
    <property type="entry name" value="SPOC domain-like"/>
    <property type="match status" value="1"/>
</dbReference>
<dbReference type="Pfam" id="PF07744">
    <property type="entry name" value="SPOC"/>
    <property type="match status" value="1"/>
</dbReference>
<dbReference type="InterPro" id="IPR016194">
    <property type="entry name" value="SPOC-like_C_dom_sf"/>
</dbReference>
<evidence type="ECO:0000256" key="4">
    <source>
        <dbReference type="ARBA" id="ARBA00023054"/>
    </source>
</evidence>
<keyword evidence="2" id="KW-0694">RNA-binding</keyword>
<dbReference type="GO" id="GO:0005634">
    <property type="term" value="C:nucleus"/>
    <property type="evidence" value="ECO:0007669"/>
    <property type="project" value="UniProtKB-SubCell"/>
</dbReference>
<evidence type="ECO:0000313" key="8">
    <source>
        <dbReference type="EMBL" id="MBY30084.1"/>
    </source>
</evidence>
<gene>
    <name evidence="8" type="primary">spen_3</name>
    <name evidence="8" type="ORF">g.10356</name>
</gene>
<dbReference type="GO" id="GO:0003723">
    <property type="term" value="F:RNA binding"/>
    <property type="evidence" value="ECO:0007669"/>
    <property type="project" value="UniProtKB-KW"/>
</dbReference>
<keyword evidence="5" id="KW-0804">Transcription</keyword>
<evidence type="ECO:0000256" key="6">
    <source>
        <dbReference type="ARBA" id="ARBA00023242"/>
    </source>
</evidence>
<dbReference type="EMBL" id="GGMR01017465">
    <property type="protein sequence ID" value="MBY30084.1"/>
    <property type="molecule type" value="Transcribed_RNA"/>
</dbReference>
<dbReference type="PROSITE" id="PS50917">
    <property type="entry name" value="SPOC"/>
    <property type="match status" value="1"/>
</dbReference>
<keyword evidence="6" id="KW-0539">Nucleus</keyword>
<evidence type="ECO:0000259" key="7">
    <source>
        <dbReference type="PROSITE" id="PS50917"/>
    </source>
</evidence>